<name>A0A8H5ZD90_COCSA</name>
<evidence type="ECO:0000313" key="3">
    <source>
        <dbReference type="Proteomes" id="UP000624244"/>
    </source>
</evidence>
<dbReference type="AlphaFoldDB" id="A0A8H5ZD90"/>
<evidence type="ECO:0000256" key="1">
    <source>
        <dbReference type="SAM" id="MobiDB-lite"/>
    </source>
</evidence>
<sequence>MSRSIELGRAVLHAPTAHHELWLTTLITISPKQDSPYLAQLTSVQCLEALASGLLWVDRGYDMHVDLELTMNNEALLHEELRTLTNAILQAPIKVWQQLMLRPRLPNNSITNSGTIRLNVSHATVARKEVGQKHHRLFSDVPATDIGPPEGVLSVPLQSVRLCLDILETGPRRKLVVPRSNSSSDERIKAEDKTMMLFDTDSTGNASSHDVPKSVPFDASRKRKRSVTSMSLTPLESPGRHADSGERDTRVDLCFHSPQSLSSMQFQADVRTMVDSALRLSIRGIISKYPNGLKAKANTFRLGLADVAPALWRSGYMDALSQRAQLMPTIAQSLAQTCFARTMSISLKSKMEIISNPTCAGGRDKAYETGYAIESNTARITRHVASNLWVHSQKSLLRDPTPPTLPCIGSPSDEVYSDSDDMLVGKDVEWKEDVYAVHDEDMALNNSRESTDDGFLLPSTPRTMTGDNYQVQTQQQIFTKLIPNHGITQLEEELLFDPLSY</sequence>
<protein>
    <submittedName>
        <fullName evidence="2">Uncharacterized protein</fullName>
    </submittedName>
</protein>
<dbReference type="EMBL" id="WNKQ01000014">
    <property type="protein sequence ID" value="KAF5847176.1"/>
    <property type="molecule type" value="Genomic_DNA"/>
</dbReference>
<feature type="region of interest" description="Disordered" evidence="1">
    <location>
        <begin position="200"/>
        <end position="247"/>
    </location>
</feature>
<comment type="caution">
    <text evidence="2">The sequence shown here is derived from an EMBL/GenBank/DDBJ whole genome shotgun (WGS) entry which is preliminary data.</text>
</comment>
<reference evidence="2" key="1">
    <citation type="submission" date="2019-11" db="EMBL/GenBank/DDBJ databases">
        <title>Bipolaris sorokiniana Genome sequencing.</title>
        <authorList>
            <person name="Wang H."/>
        </authorList>
    </citation>
    <scope>NUCLEOTIDE SEQUENCE</scope>
</reference>
<organism evidence="2 3">
    <name type="scientific">Cochliobolus sativus</name>
    <name type="common">Common root rot and spot blotch fungus</name>
    <name type="synonym">Bipolaris sorokiniana</name>
    <dbReference type="NCBI Taxonomy" id="45130"/>
    <lineage>
        <taxon>Eukaryota</taxon>
        <taxon>Fungi</taxon>
        <taxon>Dikarya</taxon>
        <taxon>Ascomycota</taxon>
        <taxon>Pezizomycotina</taxon>
        <taxon>Dothideomycetes</taxon>
        <taxon>Pleosporomycetidae</taxon>
        <taxon>Pleosporales</taxon>
        <taxon>Pleosporineae</taxon>
        <taxon>Pleosporaceae</taxon>
        <taxon>Bipolaris</taxon>
    </lineage>
</organism>
<accession>A0A8H5ZD90</accession>
<evidence type="ECO:0000313" key="2">
    <source>
        <dbReference type="EMBL" id="KAF5847176.1"/>
    </source>
</evidence>
<gene>
    <name evidence="2" type="ORF">GGP41_003463</name>
</gene>
<feature type="compositionally biased region" description="Basic and acidic residues" evidence="1">
    <location>
        <begin position="238"/>
        <end position="247"/>
    </location>
</feature>
<proteinExistence type="predicted"/>
<dbReference type="Proteomes" id="UP000624244">
    <property type="component" value="Unassembled WGS sequence"/>
</dbReference>